<name>A0A101M2H5_PICGL</name>
<evidence type="ECO:0000313" key="2">
    <source>
        <dbReference type="EMBL" id="KUM47218.1"/>
    </source>
</evidence>
<proteinExistence type="predicted"/>
<dbReference type="EMBL" id="LKAM01000011">
    <property type="protein sequence ID" value="KUM46614.1"/>
    <property type="molecule type" value="Genomic_DNA"/>
</dbReference>
<protein>
    <submittedName>
        <fullName evidence="3">Uncharacterized protein</fullName>
    </submittedName>
</protein>
<accession>A0A101M2H5</accession>
<gene>
    <name evidence="1" type="ORF">ABT39_MTgene1716</name>
    <name evidence="3" type="ORF">ABT39_MTgene2954</name>
    <name evidence="2" type="ORF">ABT39_MTgene6224</name>
</gene>
<comment type="caution">
    <text evidence="3">The sequence shown here is derived from an EMBL/GenBank/DDBJ whole genome shotgun (WGS) entry which is preliminary data.</text>
</comment>
<keyword evidence="3" id="KW-0496">Mitochondrion</keyword>
<organism evidence="3">
    <name type="scientific">Picea glauca</name>
    <name type="common">White spruce</name>
    <name type="synonym">Pinus glauca</name>
    <dbReference type="NCBI Taxonomy" id="3330"/>
    <lineage>
        <taxon>Eukaryota</taxon>
        <taxon>Viridiplantae</taxon>
        <taxon>Streptophyta</taxon>
        <taxon>Embryophyta</taxon>
        <taxon>Tracheophyta</taxon>
        <taxon>Spermatophyta</taxon>
        <taxon>Pinopsida</taxon>
        <taxon>Pinidae</taxon>
        <taxon>Conifers I</taxon>
        <taxon>Pinales</taxon>
        <taxon>Pinaceae</taxon>
        <taxon>Picea</taxon>
    </lineage>
</organism>
<dbReference type="EMBL" id="LKAM01000002">
    <property type="protein sequence ID" value="KUM49727.1"/>
    <property type="molecule type" value="Genomic_DNA"/>
</dbReference>
<sequence length="65" mass="7306">MVVSLYRVRSLRVVIVPSHHLSVLSFLTRLNQMGMPPFIPSRNTFFQYKPSCAYFALVGPGPAIP</sequence>
<dbReference type="EMBL" id="LKAM01000008">
    <property type="protein sequence ID" value="KUM47218.1"/>
    <property type="molecule type" value="Genomic_DNA"/>
</dbReference>
<evidence type="ECO:0000313" key="3">
    <source>
        <dbReference type="EMBL" id="KUM49727.1"/>
    </source>
</evidence>
<evidence type="ECO:0000313" key="1">
    <source>
        <dbReference type="EMBL" id="KUM46614.1"/>
    </source>
</evidence>
<geneLocation type="mitochondrion" evidence="3"/>
<reference evidence="3" key="1">
    <citation type="journal article" date="2015" name="Genome Biol. Evol.">
        <title>Organellar Genomes of White Spruce (Picea glauca): Assembly and Annotation.</title>
        <authorList>
            <person name="Jackman S.D."/>
            <person name="Warren R.L."/>
            <person name="Gibb E.A."/>
            <person name="Vandervalk B.P."/>
            <person name="Mohamadi H."/>
            <person name="Chu J."/>
            <person name="Raymond A."/>
            <person name="Pleasance S."/>
            <person name="Coope R."/>
            <person name="Wildung M.R."/>
            <person name="Ritland C.E."/>
            <person name="Bousquet J."/>
            <person name="Jones S.J."/>
            <person name="Bohlmann J."/>
            <person name="Birol I."/>
        </authorList>
    </citation>
    <scope>NUCLEOTIDE SEQUENCE [LARGE SCALE GENOMIC DNA]</scope>
    <source>
        <tissue evidence="3">Flushing bud</tissue>
    </source>
</reference>
<dbReference type="AlphaFoldDB" id="A0A101M2H5"/>